<reference evidence="1 2" key="1">
    <citation type="journal article" date="2017" name="Genome Biol.">
        <title>New reference genome sequences of hot pepper reveal the massive evolution of plant disease-resistance genes by retroduplication.</title>
        <authorList>
            <person name="Kim S."/>
            <person name="Park J."/>
            <person name="Yeom S.I."/>
            <person name="Kim Y.M."/>
            <person name="Seo E."/>
            <person name="Kim K.T."/>
            <person name="Kim M.S."/>
            <person name="Lee J.M."/>
            <person name="Cheong K."/>
            <person name="Shin H.S."/>
            <person name="Kim S.B."/>
            <person name="Han K."/>
            <person name="Lee J."/>
            <person name="Park M."/>
            <person name="Lee H.A."/>
            <person name="Lee H.Y."/>
            <person name="Lee Y."/>
            <person name="Oh S."/>
            <person name="Lee J.H."/>
            <person name="Choi E."/>
            <person name="Choi E."/>
            <person name="Lee S.E."/>
            <person name="Jeon J."/>
            <person name="Kim H."/>
            <person name="Choi G."/>
            <person name="Song H."/>
            <person name="Lee J."/>
            <person name="Lee S.C."/>
            <person name="Kwon J.K."/>
            <person name="Lee H.Y."/>
            <person name="Koo N."/>
            <person name="Hong Y."/>
            <person name="Kim R.W."/>
            <person name="Kang W.H."/>
            <person name="Huh J.H."/>
            <person name="Kang B.C."/>
            <person name="Yang T.J."/>
            <person name="Lee Y.H."/>
            <person name="Bennetzen J.L."/>
            <person name="Choi D."/>
        </authorList>
    </citation>
    <scope>NUCLEOTIDE SEQUENCE [LARGE SCALE GENOMIC DNA]</scope>
    <source>
        <strain evidence="2">cv. PBC81</strain>
    </source>
</reference>
<comment type="caution">
    <text evidence="1">The sequence shown here is derived from an EMBL/GenBank/DDBJ whole genome shotgun (WGS) entry which is preliminary data.</text>
</comment>
<evidence type="ECO:0000313" key="2">
    <source>
        <dbReference type="Proteomes" id="UP000224567"/>
    </source>
</evidence>
<evidence type="ECO:0008006" key="3">
    <source>
        <dbReference type="Google" id="ProtNLM"/>
    </source>
</evidence>
<proteinExistence type="predicted"/>
<gene>
    <name evidence="1" type="ORF">CQW23_08336</name>
</gene>
<dbReference type="Proteomes" id="UP000224567">
    <property type="component" value="Unassembled WGS sequence"/>
</dbReference>
<dbReference type="STRING" id="33114.A0A2G2X8M3"/>
<accession>A0A2G2X8M3</accession>
<dbReference type="AlphaFoldDB" id="A0A2G2X8M3"/>
<dbReference type="EMBL" id="MLFT02000003">
    <property type="protein sequence ID" value="PHT53874.1"/>
    <property type="molecule type" value="Genomic_DNA"/>
</dbReference>
<dbReference type="OrthoDB" id="1657402at2759"/>
<keyword evidence="2" id="KW-1185">Reference proteome</keyword>
<organism evidence="1 2">
    <name type="scientific">Capsicum baccatum</name>
    <name type="common">Peruvian pepper</name>
    <dbReference type="NCBI Taxonomy" id="33114"/>
    <lineage>
        <taxon>Eukaryota</taxon>
        <taxon>Viridiplantae</taxon>
        <taxon>Streptophyta</taxon>
        <taxon>Embryophyta</taxon>
        <taxon>Tracheophyta</taxon>
        <taxon>Spermatophyta</taxon>
        <taxon>Magnoliopsida</taxon>
        <taxon>eudicotyledons</taxon>
        <taxon>Gunneridae</taxon>
        <taxon>Pentapetalae</taxon>
        <taxon>asterids</taxon>
        <taxon>lamiids</taxon>
        <taxon>Solanales</taxon>
        <taxon>Solanaceae</taxon>
        <taxon>Solanoideae</taxon>
        <taxon>Capsiceae</taxon>
        <taxon>Capsicum</taxon>
    </lineage>
</organism>
<name>A0A2G2X8M3_CAPBA</name>
<reference evidence="2" key="2">
    <citation type="journal article" date="2017" name="J. Anim. Genet.">
        <title>Multiple reference genome sequences of hot pepper reveal the massive evolution of plant disease resistance genes by retroduplication.</title>
        <authorList>
            <person name="Kim S."/>
            <person name="Park J."/>
            <person name="Yeom S.-I."/>
            <person name="Kim Y.-M."/>
            <person name="Seo E."/>
            <person name="Kim K.-T."/>
            <person name="Kim M.-S."/>
            <person name="Lee J.M."/>
            <person name="Cheong K."/>
            <person name="Shin H.-S."/>
            <person name="Kim S.-B."/>
            <person name="Han K."/>
            <person name="Lee J."/>
            <person name="Park M."/>
            <person name="Lee H.-A."/>
            <person name="Lee H.-Y."/>
            <person name="Lee Y."/>
            <person name="Oh S."/>
            <person name="Lee J.H."/>
            <person name="Choi E."/>
            <person name="Choi E."/>
            <person name="Lee S.E."/>
            <person name="Jeon J."/>
            <person name="Kim H."/>
            <person name="Choi G."/>
            <person name="Song H."/>
            <person name="Lee J."/>
            <person name="Lee S.-C."/>
            <person name="Kwon J.-K."/>
            <person name="Lee H.-Y."/>
            <person name="Koo N."/>
            <person name="Hong Y."/>
            <person name="Kim R.W."/>
            <person name="Kang W.-H."/>
            <person name="Huh J.H."/>
            <person name="Kang B.-C."/>
            <person name="Yang T.-J."/>
            <person name="Lee Y.-H."/>
            <person name="Bennetzen J.L."/>
            <person name="Choi D."/>
        </authorList>
    </citation>
    <scope>NUCLEOTIDE SEQUENCE [LARGE SCALE GENOMIC DNA]</scope>
    <source>
        <strain evidence="2">cv. PBC81</strain>
    </source>
</reference>
<protein>
    <recommendedName>
        <fullName evidence="3">Beta-galactosidase</fullName>
    </recommendedName>
</protein>
<evidence type="ECO:0000313" key="1">
    <source>
        <dbReference type="EMBL" id="PHT53874.1"/>
    </source>
</evidence>
<sequence length="74" mass="8274">MENPYDNGDVEPHYGAHSKPYVNWAASMDTSLDTGVPWVMGQHPDAPLPHCEFLASHLVFKHLENLLNIFGNLS</sequence>